<dbReference type="InterPro" id="IPR013534">
    <property type="entry name" value="Starch_synth_cat_dom"/>
</dbReference>
<evidence type="ECO:0000313" key="12">
    <source>
        <dbReference type="Proteomes" id="UP000182135"/>
    </source>
</evidence>
<dbReference type="Proteomes" id="UP000246114">
    <property type="component" value="Unassembled WGS sequence"/>
</dbReference>
<evidence type="ECO:0000313" key="13">
    <source>
        <dbReference type="Proteomes" id="UP000246114"/>
    </source>
</evidence>
<reference evidence="10 13" key="2">
    <citation type="submission" date="2018-03" db="EMBL/GenBank/DDBJ databases">
        <title>The uncultured portion of the human microbiome is neutrally assembled.</title>
        <authorList>
            <person name="Jeraldo P."/>
            <person name="Boardman L."/>
            <person name="White B.A."/>
            <person name="Nelson H."/>
            <person name="Goldenfeld N."/>
            <person name="Chia N."/>
        </authorList>
    </citation>
    <scope>NUCLEOTIDE SEQUENCE [LARGE SCALE GENOMIC DNA]</scope>
    <source>
        <strain evidence="10">CIM:MAG 903</strain>
    </source>
</reference>
<name>A0A1I2MBH4_9CLOT</name>
<dbReference type="NCBIfam" id="NF001898">
    <property type="entry name" value="PRK00654.1-1"/>
    <property type="match status" value="1"/>
</dbReference>
<feature type="binding site" evidence="7">
    <location>
        <position position="15"/>
    </location>
    <ligand>
        <name>ADP-alpha-D-glucose</name>
        <dbReference type="ChEBI" id="CHEBI:57498"/>
    </ligand>
</feature>
<dbReference type="STRING" id="1529.SAMN04487885_11324"/>
<dbReference type="GO" id="GO:0005978">
    <property type="term" value="P:glycogen biosynthetic process"/>
    <property type="evidence" value="ECO:0007669"/>
    <property type="project" value="UniProtKB-UniRule"/>
</dbReference>
<dbReference type="InterPro" id="IPR011835">
    <property type="entry name" value="GS/SS"/>
</dbReference>
<dbReference type="PANTHER" id="PTHR45825:SF11">
    <property type="entry name" value="ALPHA AMYLASE DOMAIN-CONTAINING PROTEIN"/>
    <property type="match status" value="1"/>
</dbReference>
<protein>
    <recommendedName>
        <fullName evidence="7">Glycogen synthase</fullName>
        <ecNumber evidence="7">2.4.1.21</ecNumber>
    </recommendedName>
    <alternativeName>
        <fullName evidence="7">Starch [bacterial glycogen] synthase</fullName>
    </alternativeName>
</protein>
<organism evidence="11 12">
    <name type="scientific">Clostridium cadaveris</name>
    <dbReference type="NCBI Taxonomy" id="1529"/>
    <lineage>
        <taxon>Bacteria</taxon>
        <taxon>Bacillati</taxon>
        <taxon>Bacillota</taxon>
        <taxon>Clostridia</taxon>
        <taxon>Eubacteriales</taxon>
        <taxon>Clostridiaceae</taxon>
        <taxon>Clostridium</taxon>
    </lineage>
</organism>
<dbReference type="eggNOG" id="COG0297">
    <property type="taxonomic scope" value="Bacteria"/>
</dbReference>
<gene>
    <name evidence="7" type="primary">glgA</name>
    <name evidence="10" type="ORF">DBY38_13775</name>
    <name evidence="11" type="ORF">SAMN04487885_11324</name>
</gene>
<feature type="domain" description="Glycosyl transferase family 1" evidence="8">
    <location>
        <begin position="291"/>
        <end position="429"/>
    </location>
</feature>
<evidence type="ECO:0000313" key="11">
    <source>
        <dbReference type="EMBL" id="SFF86571.1"/>
    </source>
</evidence>
<evidence type="ECO:0000259" key="9">
    <source>
        <dbReference type="Pfam" id="PF08323"/>
    </source>
</evidence>
<feature type="domain" description="Starch synthase catalytic" evidence="9">
    <location>
        <begin position="2"/>
        <end position="236"/>
    </location>
</feature>
<dbReference type="OrthoDB" id="9808590at2"/>
<comment type="pathway">
    <text evidence="7">Glycan biosynthesis; glycogen biosynthesis.</text>
</comment>
<evidence type="ECO:0000256" key="5">
    <source>
        <dbReference type="ARBA" id="ARBA00022679"/>
    </source>
</evidence>
<dbReference type="Proteomes" id="UP000182135">
    <property type="component" value="Unassembled WGS sequence"/>
</dbReference>
<keyword evidence="12" id="KW-1185">Reference proteome</keyword>
<evidence type="ECO:0000256" key="7">
    <source>
        <dbReference type="HAMAP-Rule" id="MF_00484"/>
    </source>
</evidence>
<comment type="catalytic activity">
    <reaction evidence="1 7">
        <text>[(1-&gt;4)-alpha-D-glucosyl](n) + ADP-alpha-D-glucose = [(1-&gt;4)-alpha-D-glucosyl](n+1) + ADP + H(+)</text>
        <dbReference type="Rhea" id="RHEA:18189"/>
        <dbReference type="Rhea" id="RHEA-COMP:9584"/>
        <dbReference type="Rhea" id="RHEA-COMP:9587"/>
        <dbReference type="ChEBI" id="CHEBI:15378"/>
        <dbReference type="ChEBI" id="CHEBI:15444"/>
        <dbReference type="ChEBI" id="CHEBI:57498"/>
        <dbReference type="ChEBI" id="CHEBI:456216"/>
        <dbReference type="EC" id="2.4.1.21"/>
    </reaction>
</comment>
<dbReference type="RefSeq" id="WP_027639703.1">
    <property type="nucleotide sequence ID" value="NZ_CABMJC010000021.1"/>
</dbReference>
<sequence length="477" mass="55483">MKVLIAASESHPFIKTGGLGDVVGALPKSLKKEGVDVRVIIPKYKDIRQDIRMELNFVKWFMVRLSWRNQYCGVFEYTLDGVKYYFIDNEYYFNRDGLYGYYDDGERFAYFDKAVLEVLKEINWKPDVIHCNDWHTGMIPVMLNVEYKKDDFYKNIKTVFSIHNILYQGVFDPKVLPDIFGYDMSLFNDGSLEFYGGMSFMKGALNYSNRISTVSNSYAEEIKTPQYGERLDGILRDKKDNLKGILNGIDYSEYNPTVDKYIFKKYNLDTFEEKKKNKVKLQRELGLTLNRDIPVIGMVSRLTAQKGVDLIMDVIDRILQYDVQLVILGTGDKYYEDQFINLQRRYKNKVSVNIKFDNALSHRIYAGCDMFLMPSLFEPCGLGQMIALKYGTIPIVRETGGLKDTIRSYNEYENKGNGFSFKGYSSNELLIMTEYALKLFQNKDIWMTIVAEAMNDDNSWSKSAKEYKELYKSVMES</sequence>
<evidence type="ECO:0000256" key="2">
    <source>
        <dbReference type="ARBA" id="ARBA00002764"/>
    </source>
</evidence>
<comment type="function">
    <text evidence="2 7">Synthesizes alpha-1,4-glucan chains using ADP-glucose.</text>
</comment>
<evidence type="ECO:0000259" key="8">
    <source>
        <dbReference type="Pfam" id="PF00534"/>
    </source>
</evidence>
<dbReference type="GO" id="GO:0004373">
    <property type="term" value="F:alpha-1,4-glucan glucosyltransferase (UDP-glucose donor) activity"/>
    <property type="evidence" value="ECO:0007669"/>
    <property type="project" value="InterPro"/>
</dbReference>
<dbReference type="Pfam" id="PF00534">
    <property type="entry name" value="Glycos_transf_1"/>
    <property type="match status" value="1"/>
</dbReference>
<dbReference type="GO" id="GO:0009011">
    <property type="term" value="F:alpha-1,4-glucan glucosyltransferase (ADP-glucose donor) activity"/>
    <property type="evidence" value="ECO:0007669"/>
    <property type="project" value="UniProtKB-UniRule"/>
</dbReference>
<dbReference type="Pfam" id="PF08323">
    <property type="entry name" value="Glyco_transf_5"/>
    <property type="match status" value="1"/>
</dbReference>
<dbReference type="NCBIfam" id="TIGR02095">
    <property type="entry name" value="glgA"/>
    <property type="match status" value="1"/>
</dbReference>
<dbReference type="EC" id="2.4.1.21" evidence="7"/>
<keyword evidence="4 7" id="KW-0328">Glycosyltransferase</keyword>
<comment type="similarity">
    <text evidence="3 7">Belongs to the glycosyltransferase 1 family. Bacterial/plant glycogen synthase subfamily.</text>
</comment>
<evidence type="ECO:0000256" key="6">
    <source>
        <dbReference type="ARBA" id="ARBA00023056"/>
    </source>
</evidence>
<evidence type="ECO:0000256" key="4">
    <source>
        <dbReference type="ARBA" id="ARBA00022676"/>
    </source>
</evidence>
<evidence type="ECO:0000313" key="10">
    <source>
        <dbReference type="EMBL" id="PWL51596.1"/>
    </source>
</evidence>
<dbReference type="AlphaFoldDB" id="A0A1I2MBH4"/>
<dbReference type="NCBIfam" id="NF001899">
    <property type="entry name" value="PRK00654.1-2"/>
    <property type="match status" value="1"/>
</dbReference>
<accession>A0A1I2MBH4</accession>
<evidence type="ECO:0000256" key="1">
    <source>
        <dbReference type="ARBA" id="ARBA00001478"/>
    </source>
</evidence>
<dbReference type="EMBL" id="FOOE01000013">
    <property type="protein sequence ID" value="SFF86571.1"/>
    <property type="molecule type" value="Genomic_DNA"/>
</dbReference>
<dbReference type="SUPFAM" id="SSF53756">
    <property type="entry name" value="UDP-Glycosyltransferase/glycogen phosphorylase"/>
    <property type="match status" value="1"/>
</dbReference>
<dbReference type="UniPathway" id="UPA00164"/>
<keyword evidence="5 7" id="KW-0808">Transferase</keyword>
<dbReference type="HAMAP" id="MF_00484">
    <property type="entry name" value="Glycogen_synth"/>
    <property type="match status" value="1"/>
</dbReference>
<dbReference type="InterPro" id="IPR001296">
    <property type="entry name" value="Glyco_trans_1"/>
</dbReference>
<keyword evidence="6 7" id="KW-0320">Glycogen biosynthesis</keyword>
<dbReference type="EMBL" id="QAMZ01000055">
    <property type="protein sequence ID" value="PWL51596.1"/>
    <property type="molecule type" value="Genomic_DNA"/>
</dbReference>
<evidence type="ECO:0000256" key="3">
    <source>
        <dbReference type="ARBA" id="ARBA00010281"/>
    </source>
</evidence>
<dbReference type="CDD" id="cd03791">
    <property type="entry name" value="GT5_Glycogen_synthase_DULL1-like"/>
    <property type="match status" value="1"/>
</dbReference>
<reference evidence="11 12" key="1">
    <citation type="submission" date="2016-10" db="EMBL/GenBank/DDBJ databases">
        <authorList>
            <person name="de Groot N.N."/>
        </authorList>
    </citation>
    <scope>NUCLEOTIDE SEQUENCE [LARGE SCALE GENOMIC DNA]</scope>
    <source>
        <strain evidence="11 12">NLAE-zl-G419</strain>
    </source>
</reference>
<proteinExistence type="inferred from homology"/>
<dbReference type="Gene3D" id="3.40.50.2000">
    <property type="entry name" value="Glycogen Phosphorylase B"/>
    <property type="match status" value="2"/>
</dbReference>
<dbReference type="PANTHER" id="PTHR45825">
    <property type="entry name" value="GRANULE-BOUND STARCH SYNTHASE 1, CHLOROPLASTIC/AMYLOPLASTIC"/>
    <property type="match status" value="1"/>
</dbReference>